<dbReference type="Proteomes" id="UP000448908">
    <property type="component" value="Unassembled WGS sequence"/>
</dbReference>
<proteinExistence type="predicted"/>
<protein>
    <recommendedName>
        <fullName evidence="7">Phage morphogenesis protein</fullName>
    </recommendedName>
</protein>
<dbReference type="EMBL" id="QSII01000018">
    <property type="protein sequence ID" value="RHC83256.1"/>
    <property type="molecule type" value="Genomic_DNA"/>
</dbReference>
<accession>A0A3R6FQK2</accession>
<comment type="caution">
    <text evidence="2">The sequence shown here is derived from an EMBL/GenBank/DDBJ whole genome shotgun (WGS) entry which is preliminary data.</text>
</comment>
<reference evidence="3 4" key="1">
    <citation type="submission" date="2018-08" db="EMBL/GenBank/DDBJ databases">
        <title>A genome reference for cultivated species of the human gut microbiota.</title>
        <authorList>
            <person name="Zou Y."/>
            <person name="Xue W."/>
            <person name="Luo G."/>
        </authorList>
    </citation>
    <scope>NUCLEOTIDE SEQUENCE [LARGE SCALE GENOMIC DNA]</scope>
    <source>
        <strain evidence="3 4">AM34-17</strain>
    </source>
</reference>
<dbReference type="InterPro" id="IPR006522">
    <property type="entry name" value="Phage_virion_morphogenesis"/>
</dbReference>
<evidence type="ECO:0000313" key="1">
    <source>
        <dbReference type="EMBL" id="MTU39472.1"/>
    </source>
</evidence>
<dbReference type="Proteomes" id="UP000286260">
    <property type="component" value="Unassembled WGS sequence"/>
</dbReference>
<evidence type="ECO:0008006" key="7">
    <source>
        <dbReference type="Google" id="ProtNLM"/>
    </source>
</evidence>
<evidence type="ECO:0000313" key="5">
    <source>
        <dbReference type="Proteomes" id="UP000434916"/>
    </source>
</evidence>
<evidence type="ECO:0000313" key="4">
    <source>
        <dbReference type="Proteomes" id="UP000286260"/>
    </source>
</evidence>
<dbReference type="RefSeq" id="WP_122204627.1">
    <property type="nucleotide sequence ID" value="NZ_JADNKC010000020.1"/>
</dbReference>
<gene>
    <name evidence="3" type="ORF">DW828_12975</name>
    <name evidence="1" type="ORF">GMD82_08235</name>
    <name evidence="2" type="ORF">GMD92_14670</name>
</gene>
<name>A0A3R6FQK2_9BACT</name>
<dbReference type="Pfam" id="PF05069">
    <property type="entry name" value="Phage_tail_S"/>
    <property type="match status" value="1"/>
</dbReference>
<reference evidence="5 6" key="2">
    <citation type="journal article" date="2019" name="Nat. Med.">
        <title>A library of human gut bacterial isolates paired with longitudinal multiomics data enables mechanistic microbiome research.</title>
        <authorList>
            <person name="Poyet M."/>
            <person name="Groussin M."/>
            <person name="Gibbons S.M."/>
            <person name="Avila-Pacheco J."/>
            <person name="Jiang X."/>
            <person name="Kearney S.M."/>
            <person name="Perrotta A.R."/>
            <person name="Berdy B."/>
            <person name="Zhao S."/>
            <person name="Lieberman T.D."/>
            <person name="Swanson P.K."/>
            <person name="Smith M."/>
            <person name="Roesemann S."/>
            <person name="Alexander J.E."/>
            <person name="Rich S.A."/>
            <person name="Livny J."/>
            <person name="Vlamakis H."/>
            <person name="Clish C."/>
            <person name="Bullock K."/>
            <person name="Deik A."/>
            <person name="Scott J."/>
            <person name="Pierce K.A."/>
            <person name="Xavier R.J."/>
            <person name="Alm E.J."/>
        </authorList>
    </citation>
    <scope>NUCLEOTIDE SEQUENCE [LARGE SCALE GENOMIC DNA]</scope>
    <source>
        <strain evidence="2 6">BIOML-A16</strain>
        <strain evidence="1 5">BIOML-A29</strain>
    </source>
</reference>
<dbReference type="Proteomes" id="UP000434916">
    <property type="component" value="Unassembled WGS sequence"/>
</dbReference>
<organism evidence="2 6">
    <name type="scientific">Parabacteroides merdae</name>
    <dbReference type="NCBI Taxonomy" id="46503"/>
    <lineage>
        <taxon>Bacteria</taxon>
        <taxon>Pseudomonadati</taxon>
        <taxon>Bacteroidota</taxon>
        <taxon>Bacteroidia</taxon>
        <taxon>Bacteroidales</taxon>
        <taxon>Tannerellaceae</taxon>
        <taxon>Parabacteroides</taxon>
    </lineage>
</organism>
<dbReference type="EMBL" id="WNDA01000024">
    <property type="protein sequence ID" value="MTU70271.1"/>
    <property type="molecule type" value="Genomic_DNA"/>
</dbReference>
<dbReference type="EMBL" id="WNCN01000008">
    <property type="protein sequence ID" value="MTU39472.1"/>
    <property type="molecule type" value="Genomic_DNA"/>
</dbReference>
<evidence type="ECO:0000313" key="6">
    <source>
        <dbReference type="Proteomes" id="UP000448908"/>
    </source>
</evidence>
<keyword evidence="5" id="KW-1185">Reference proteome</keyword>
<evidence type="ECO:0000313" key="3">
    <source>
        <dbReference type="EMBL" id="RHC83256.1"/>
    </source>
</evidence>
<dbReference type="AlphaFoldDB" id="A0A3R6FQK2"/>
<evidence type="ECO:0000313" key="2">
    <source>
        <dbReference type="EMBL" id="MTU70271.1"/>
    </source>
</evidence>
<sequence>MDNSLLRKIMKDIRVELTEEFDLNFERKAFFDRKWTPLSPNYQPTTGSMLIRTGALRRGLRSRIDGTRLIYSNSVPYAGIHNYGGRIKQDFVPSTQMRRWAWAQYHETKNEKFRQMALAKRIKRTIVIPARPFVGDHPRVHELVAEVVSNRLRIEREQGVIAQELQRFNSKT</sequence>